<protein>
    <submittedName>
        <fullName evidence="1">Uncharacterized protein</fullName>
    </submittedName>
</protein>
<feature type="non-terminal residue" evidence="1">
    <location>
        <position position="64"/>
    </location>
</feature>
<name>A0AAE0TIT2_9BIVA</name>
<comment type="caution">
    <text evidence="1">The sequence shown here is derived from an EMBL/GenBank/DDBJ whole genome shotgun (WGS) entry which is preliminary data.</text>
</comment>
<sequence length="64" mass="7389">LNMVITIRSSLNSVLSTRACHSTGLRYTPHYDSYSLQTQERHQMDPAPKNRWQIVQPHLPQQGT</sequence>
<organism evidence="1 2">
    <name type="scientific">Potamilus streckersoni</name>
    <dbReference type="NCBI Taxonomy" id="2493646"/>
    <lineage>
        <taxon>Eukaryota</taxon>
        <taxon>Metazoa</taxon>
        <taxon>Spiralia</taxon>
        <taxon>Lophotrochozoa</taxon>
        <taxon>Mollusca</taxon>
        <taxon>Bivalvia</taxon>
        <taxon>Autobranchia</taxon>
        <taxon>Heteroconchia</taxon>
        <taxon>Palaeoheterodonta</taxon>
        <taxon>Unionida</taxon>
        <taxon>Unionoidea</taxon>
        <taxon>Unionidae</taxon>
        <taxon>Ambleminae</taxon>
        <taxon>Lampsilini</taxon>
        <taxon>Potamilus</taxon>
    </lineage>
</organism>
<gene>
    <name evidence="1" type="ORF">CHS0354_002123</name>
</gene>
<dbReference type="EMBL" id="JAEAOA010000188">
    <property type="protein sequence ID" value="KAK3611227.1"/>
    <property type="molecule type" value="Genomic_DNA"/>
</dbReference>
<keyword evidence="2" id="KW-1185">Reference proteome</keyword>
<reference evidence="1" key="1">
    <citation type="journal article" date="2021" name="Genome Biol. Evol.">
        <title>A High-Quality Reference Genome for a Parasitic Bivalve with Doubly Uniparental Inheritance (Bivalvia: Unionida).</title>
        <authorList>
            <person name="Smith C.H."/>
        </authorList>
    </citation>
    <scope>NUCLEOTIDE SEQUENCE</scope>
    <source>
        <strain evidence="1">CHS0354</strain>
    </source>
</reference>
<reference evidence="1" key="3">
    <citation type="submission" date="2023-05" db="EMBL/GenBank/DDBJ databases">
        <authorList>
            <person name="Smith C.H."/>
        </authorList>
    </citation>
    <scope>NUCLEOTIDE SEQUENCE</scope>
    <source>
        <strain evidence="1">CHS0354</strain>
        <tissue evidence="1">Mantle</tissue>
    </source>
</reference>
<dbReference type="Proteomes" id="UP001195483">
    <property type="component" value="Unassembled WGS sequence"/>
</dbReference>
<accession>A0AAE0TIT2</accession>
<dbReference type="AlphaFoldDB" id="A0AAE0TIT2"/>
<evidence type="ECO:0000313" key="1">
    <source>
        <dbReference type="EMBL" id="KAK3611227.1"/>
    </source>
</evidence>
<evidence type="ECO:0000313" key="2">
    <source>
        <dbReference type="Proteomes" id="UP001195483"/>
    </source>
</evidence>
<feature type="non-terminal residue" evidence="1">
    <location>
        <position position="1"/>
    </location>
</feature>
<proteinExistence type="predicted"/>
<reference evidence="1" key="2">
    <citation type="journal article" date="2021" name="Genome Biol. Evol.">
        <title>Developing a high-quality reference genome for a parasitic bivalve with doubly uniparental inheritance (Bivalvia: Unionida).</title>
        <authorList>
            <person name="Smith C.H."/>
        </authorList>
    </citation>
    <scope>NUCLEOTIDE SEQUENCE</scope>
    <source>
        <strain evidence="1">CHS0354</strain>
        <tissue evidence="1">Mantle</tissue>
    </source>
</reference>